<evidence type="ECO:0000313" key="2">
    <source>
        <dbReference type="EMBL" id="TGY07855.1"/>
    </source>
</evidence>
<organism evidence="2 3">
    <name type="scientific">Bacteroides acidifaciens</name>
    <dbReference type="NCBI Taxonomy" id="85831"/>
    <lineage>
        <taxon>Bacteria</taxon>
        <taxon>Pseudomonadati</taxon>
        <taxon>Bacteroidota</taxon>
        <taxon>Bacteroidia</taxon>
        <taxon>Bacteroidales</taxon>
        <taxon>Bacteroidaceae</taxon>
        <taxon>Bacteroides</taxon>
    </lineage>
</organism>
<dbReference type="AlphaFoldDB" id="A0A4S2B204"/>
<accession>A0A4S2B204</accession>
<feature type="transmembrane region" description="Helical" evidence="1">
    <location>
        <begin position="141"/>
        <end position="163"/>
    </location>
</feature>
<dbReference type="Proteomes" id="UP000305751">
    <property type="component" value="Unassembled WGS sequence"/>
</dbReference>
<comment type="caution">
    <text evidence="2">The sequence shown here is derived from an EMBL/GenBank/DDBJ whole genome shotgun (WGS) entry which is preliminary data.</text>
</comment>
<reference evidence="2 3" key="1">
    <citation type="submission" date="2019-04" db="EMBL/GenBank/DDBJ databases">
        <title>Microbes associate with the intestines of laboratory mice.</title>
        <authorList>
            <person name="Navarre W."/>
            <person name="Wong E."/>
            <person name="Huang K."/>
            <person name="Tropini C."/>
            <person name="Ng K."/>
            <person name="Yu B."/>
        </authorList>
    </citation>
    <scope>NUCLEOTIDE SEQUENCE [LARGE SCALE GENOMIC DNA]</scope>
    <source>
        <strain evidence="2 3">NM70_E10</strain>
    </source>
</reference>
<dbReference type="EMBL" id="SRZA01000004">
    <property type="protein sequence ID" value="TGY07855.1"/>
    <property type="molecule type" value="Genomic_DNA"/>
</dbReference>
<feature type="transmembrane region" description="Helical" evidence="1">
    <location>
        <begin position="205"/>
        <end position="222"/>
    </location>
</feature>
<evidence type="ECO:0000256" key="1">
    <source>
        <dbReference type="SAM" id="Phobius"/>
    </source>
</evidence>
<evidence type="ECO:0000313" key="3">
    <source>
        <dbReference type="Proteomes" id="UP000305751"/>
    </source>
</evidence>
<feature type="transmembrane region" description="Helical" evidence="1">
    <location>
        <begin position="169"/>
        <end position="193"/>
    </location>
</feature>
<dbReference type="RefSeq" id="WP_136013501.1">
    <property type="nucleotide sequence ID" value="NZ_CAJTBC010000036.1"/>
</dbReference>
<feature type="transmembrane region" description="Helical" evidence="1">
    <location>
        <begin position="228"/>
        <end position="247"/>
    </location>
</feature>
<keyword evidence="1" id="KW-1133">Transmembrane helix</keyword>
<proteinExistence type="predicted"/>
<keyword evidence="1" id="KW-0472">Membrane</keyword>
<feature type="transmembrane region" description="Helical" evidence="1">
    <location>
        <begin position="104"/>
        <end position="129"/>
    </location>
</feature>
<gene>
    <name evidence="2" type="ORF">E5356_02435</name>
</gene>
<protein>
    <recommendedName>
        <fullName evidence="4">Zinc ribbon domain-containing protein</fullName>
    </recommendedName>
</protein>
<sequence>MINNTKQCPFCGEEIQATAKKCRHCGEWLEDSVANTHNQATTEIPFQGDSNNHKTEVNHLKTPISDFVLILFWTGVIATFISMSHQSGVCHLTNPQKWLQIMQWATYIPEWVADFLSGLVDIIFAYALYIGMKQQTRPMSGLLITNIIITVLIYISTLFSGLIKEDDDFGIIILVLTALVAFIVLVMIGIQFIRHFNGLLNKLGWGMLSSLIIGISAIALISEDEFSMTNAIVSFIVFWIDSYVLYIQAELLAD</sequence>
<feature type="transmembrane region" description="Helical" evidence="1">
    <location>
        <begin position="64"/>
        <end position="84"/>
    </location>
</feature>
<evidence type="ECO:0008006" key="4">
    <source>
        <dbReference type="Google" id="ProtNLM"/>
    </source>
</evidence>
<keyword evidence="3" id="KW-1185">Reference proteome</keyword>
<keyword evidence="1" id="KW-0812">Transmembrane</keyword>
<name>A0A4S2B204_9BACE</name>